<keyword evidence="2" id="KW-0238">DNA-binding</keyword>
<dbReference type="GO" id="GO:0003700">
    <property type="term" value="F:DNA-binding transcription factor activity"/>
    <property type="evidence" value="ECO:0007669"/>
    <property type="project" value="TreeGrafter"/>
</dbReference>
<dbReference type="Proteomes" id="UP000249239">
    <property type="component" value="Unassembled WGS sequence"/>
</dbReference>
<dbReference type="CDD" id="cd00038">
    <property type="entry name" value="CAP_ED"/>
    <property type="match status" value="1"/>
</dbReference>
<dbReference type="InterPro" id="IPR012318">
    <property type="entry name" value="HTH_CRP"/>
</dbReference>
<dbReference type="PANTHER" id="PTHR24567:SF58">
    <property type="entry name" value="CYCLIC AMP-BINDING REGULATORY PROTEIN"/>
    <property type="match status" value="1"/>
</dbReference>
<feature type="domain" description="Cyclic nucleotide-binding" evidence="4">
    <location>
        <begin position="11"/>
        <end position="117"/>
    </location>
</feature>
<dbReference type="GO" id="GO:0003677">
    <property type="term" value="F:DNA binding"/>
    <property type="evidence" value="ECO:0007669"/>
    <property type="project" value="UniProtKB-KW"/>
</dbReference>
<dbReference type="InterPro" id="IPR014710">
    <property type="entry name" value="RmlC-like_jellyroll"/>
</dbReference>
<evidence type="ECO:0000259" key="5">
    <source>
        <dbReference type="PROSITE" id="PS51063"/>
    </source>
</evidence>
<accession>A0A2W7NQA3</accession>
<dbReference type="Gene3D" id="2.60.120.10">
    <property type="entry name" value="Jelly Rolls"/>
    <property type="match status" value="1"/>
</dbReference>
<dbReference type="AlphaFoldDB" id="A0A2W7NQA3"/>
<dbReference type="InterPro" id="IPR050397">
    <property type="entry name" value="Env_Response_Regulators"/>
</dbReference>
<dbReference type="SMART" id="SM00419">
    <property type="entry name" value="HTH_CRP"/>
    <property type="match status" value="1"/>
</dbReference>
<proteinExistence type="predicted"/>
<dbReference type="InterPro" id="IPR018490">
    <property type="entry name" value="cNMP-bd_dom_sf"/>
</dbReference>
<evidence type="ECO:0000256" key="1">
    <source>
        <dbReference type="ARBA" id="ARBA00023015"/>
    </source>
</evidence>
<reference evidence="6 7" key="1">
    <citation type="submission" date="2018-06" db="EMBL/GenBank/DDBJ databases">
        <title>Genomic Encyclopedia of Archaeal and Bacterial Type Strains, Phase II (KMG-II): from individual species to whole genera.</title>
        <authorList>
            <person name="Goeker M."/>
        </authorList>
    </citation>
    <scope>NUCLEOTIDE SEQUENCE [LARGE SCALE GENOMIC DNA]</scope>
    <source>
        <strain evidence="6 7">DSM 6779</strain>
    </source>
</reference>
<dbReference type="EMBL" id="QKZK01000002">
    <property type="protein sequence ID" value="PZX20297.1"/>
    <property type="molecule type" value="Genomic_DNA"/>
</dbReference>
<evidence type="ECO:0000259" key="4">
    <source>
        <dbReference type="PROSITE" id="PS50042"/>
    </source>
</evidence>
<dbReference type="RefSeq" id="WP_245934912.1">
    <property type="nucleotide sequence ID" value="NZ_QKZK01000002.1"/>
</dbReference>
<dbReference type="GO" id="GO:0005829">
    <property type="term" value="C:cytosol"/>
    <property type="evidence" value="ECO:0007669"/>
    <property type="project" value="TreeGrafter"/>
</dbReference>
<evidence type="ECO:0000313" key="6">
    <source>
        <dbReference type="EMBL" id="PZX20297.1"/>
    </source>
</evidence>
<dbReference type="PROSITE" id="PS50042">
    <property type="entry name" value="CNMP_BINDING_3"/>
    <property type="match status" value="1"/>
</dbReference>
<keyword evidence="1" id="KW-0805">Transcription regulation</keyword>
<comment type="caution">
    <text evidence="6">The sequence shown here is derived from an EMBL/GenBank/DDBJ whole genome shotgun (WGS) entry which is preliminary data.</text>
</comment>
<evidence type="ECO:0000256" key="3">
    <source>
        <dbReference type="ARBA" id="ARBA00023163"/>
    </source>
</evidence>
<keyword evidence="3" id="KW-0804">Transcription</keyword>
<name>A0A2W7NQA3_9BACT</name>
<dbReference type="PROSITE" id="PS51063">
    <property type="entry name" value="HTH_CRP_2"/>
    <property type="match status" value="1"/>
</dbReference>
<dbReference type="Pfam" id="PF13545">
    <property type="entry name" value="HTH_Crp_2"/>
    <property type="match status" value="1"/>
</dbReference>
<protein>
    <submittedName>
        <fullName evidence="6">CRP-like cAMP-binding protein</fullName>
    </submittedName>
</protein>
<evidence type="ECO:0000313" key="7">
    <source>
        <dbReference type="Proteomes" id="UP000249239"/>
    </source>
</evidence>
<dbReference type="PANTHER" id="PTHR24567">
    <property type="entry name" value="CRP FAMILY TRANSCRIPTIONAL REGULATORY PROTEIN"/>
    <property type="match status" value="1"/>
</dbReference>
<dbReference type="InterPro" id="IPR036390">
    <property type="entry name" value="WH_DNA-bd_sf"/>
</dbReference>
<dbReference type="Pfam" id="PF00027">
    <property type="entry name" value="cNMP_binding"/>
    <property type="match status" value="1"/>
</dbReference>
<dbReference type="InterPro" id="IPR000595">
    <property type="entry name" value="cNMP-bd_dom"/>
</dbReference>
<evidence type="ECO:0000256" key="2">
    <source>
        <dbReference type="ARBA" id="ARBA00023125"/>
    </source>
</evidence>
<gene>
    <name evidence="6" type="ORF">LX69_00294</name>
</gene>
<sequence>MMEDILAMCPLFRGMRPLQVIEVLEKVHYQVKRYQRDDIVAFGGDECLHLHIVISGSVKGEMVDFSGKSIKIEDIEAPRPLALAFLFGRENRYPVNIVANNEVVLLVLPKDSVLQLLQLSMVFLSNYLNVVSNRAQFLSDKLRFLSFRSLRGKVAHYLLNLSGGKAIEVVVPNSQEELAEMFGVARPSLARTIREMHNEGLIHASARNIQIVNRDALVALLEQ</sequence>
<organism evidence="6 7">
    <name type="scientific">Breznakibacter xylanolyticus</name>
    <dbReference type="NCBI Taxonomy" id="990"/>
    <lineage>
        <taxon>Bacteria</taxon>
        <taxon>Pseudomonadati</taxon>
        <taxon>Bacteroidota</taxon>
        <taxon>Bacteroidia</taxon>
        <taxon>Marinilabiliales</taxon>
        <taxon>Marinilabiliaceae</taxon>
        <taxon>Breznakibacter</taxon>
    </lineage>
</organism>
<feature type="domain" description="HTH crp-type" evidence="5">
    <location>
        <begin position="148"/>
        <end position="215"/>
    </location>
</feature>
<dbReference type="SUPFAM" id="SSF46785">
    <property type="entry name" value="Winged helix' DNA-binding domain"/>
    <property type="match status" value="1"/>
</dbReference>
<keyword evidence="7" id="KW-1185">Reference proteome</keyword>
<dbReference type="SUPFAM" id="SSF51206">
    <property type="entry name" value="cAMP-binding domain-like"/>
    <property type="match status" value="1"/>
</dbReference>